<dbReference type="EMBL" id="KV878351">
    <property type="protein sequence ID" value="OJJ43539.1"/>
    <property type="molecule type" value="Genomic_DNA"/>
</dbReference>
<dbReference type="GeneID" id="34611586"/>
<dbReference type="STRING" id="1073090.A0A1L9S8Q6"/>
<dbReference type="OrthoDB" id="3535423at2759"/>
<organism evidence="1 2">
    <name type="scientific">Penicilliopsis zonata CBS 506.65</name>
    <dbReference type="NCBI Taxonomy" id="1073090"/>
    <lineage>
        <taxon>Eukaryota</taxon>
        <taxon>Fungi</taxon>
        <taxon>Dikarya</taxon>
        <taxon>Ascomycota</taxon>
        <taxon>Pezizomycotina</taxon>
        <taxon>Eurotiomycetes</taxon>
        <taxon>Eurotiomycetidae</taxon>
        <taxon>Eurotiales</taxon>
        <taxon>Aspergillaceae</taxon>
        <taxon>Penicilliopsis</taxon>
    </lineage>
</organism>
<gene>
    <name evidence="1" type="ORF">ASPZODRAFT_145894</name>
</gene>
<evidence type="ECO:0000313" key="2">
    <source>
        <dbReference type="Proteomes" id="UP000184188"/>
    </source>
</evidence>
<keyword evidence="2" id="KW-1185">Reference proteome</keyword>
<protein>
    <submittedName>
        <fullName evidence="1">Uncharacterized protein</fullName>
    </submittedName>
</protein>
<reference evidence="2" key="1">
    <citation type="journal article" date="2017" name="Genome Biol.">
        <title>Comparative genomics reveals high biological diversity and specific adaptations in the industrially and medically important fungal genus Aspergillus.</title>
        <authorList>
            <person name="de Vries R.P."/>
            <person name="Riley R."/>
            <person name="Wiebenga A."/>
            <person name="Aguilar-Osorio G."/>
            <person name="Amillis S."/>
            <person name="Uchima C.A."/>
            <person name="Anderluh G."/>
            <person name="Asadollahi M."/>
            <person name="Askin M."/>
            <person name="Barry K."/>
            <person name="Battaglia E."/>
            <person name="Bayram O."/>
            <person name="Benocci T."/>
            <person name="Braus-Stromeyer S.A."/>
            <person name="Caldana C."/>
            <person name="Canovas D."/>
            <person name="Cerqueira G.C."/>
            <person name="Chen F."/>
            <person name="Chen W."/>
            <person name="Choi C."/>
            <person name="Clum A."/>
            <person name="Dos Santos R.A."/>
            <person name="Damasio A.R."/>
            <person name="Diallinas G."/>
            <person name="Emri T."/>
            <person name="Fekete E."/>
            <person name="Flipphi M."/>
            <person name="Freyberg S."/>
            <person name="Gallo A."/>
            <person name="Gournas C."/>
            <person name="Habgood R."/>
            <person name="Hainaut M."/>
            <person name="Harispe M.L."/>
            <person name="Henrissat B."/>
            <person name="Hilden K.S."/>
            <person name="Hope R."/>
            <person name="Hossain A."/>
            <person name="Karabika E."/>
            <person name="Karaffa L."/>
            <person name="Karanyi Z."/>
            <person name="Krasevec N."/>
            <person name="Kuo A."/>
            <person name="Kusch H."/>
            <person name="LaButti K."/>
            <person name="Lagendijk E.L."/>
            <person name="Lapidus A."/>
            <person name="Levasseur A."/>
            <person name="Lindquist E."/>
            <person name="Lipzen A."/>
            <person name="Logrieco A.F."/>
            <person name="MacCabe A."/>
            <person name="Maekelae M.R."/>
            <person name="Malavazi I."/>
            <person name="Melin P."/>
            <person name="Meyer V."/>
            <person name="Mielnichuk N."/>
            <person name="Miskei M."/>
            <person name="Molnar A.P."/>
            <person name="Mule G."/>
            <person name="Ngan C.Y."/>
            <person name="Orejas M."/>
            <person name="Orosz E."/>
            <person name="Ouedraogo J.P."/>
            <person name="Overkamp K.M."/>
            <person name="Park H.-S."/>
            <person name="Perrone G."/>
            <person name="Piumi F."/>
            <person name="Punt P.J."/>
            <person name="Ram A.F."/>
            <person name="Ramon A."/>
            <person name="Rauscher S."/>
            <person name="Record E."/>
            <person name="Riano-Pachon D.M."/>
            <person name="Robert V."/>
            <person name="Roehrig J."/>
            <person name="Ruller R."/>
            <person name="Salamov A."/>
            <person name="Salih N.S."/>
            <person name="Samson R.A."/>
            <person name="Sandor E."/>
            <person name="Sanguinetti M."/>
            <person name="Schuetze T."/>
            <person name="Sepcic K."/>
            <person name="Shelest E."/>
            <person name="Sherlock G."/>
            <person name="Sophianopoulou V."/>
            <person name="Squina F.M."/>
            <person name="Sun H."/>
            <person name="Susca A."/>
            <person name="Todd R.B."/>
            <person name="Tsang A."/>
            <person name="Unkles S.E."/>
            <person name="van de Wiele N."/>
            <person name="van Rossen-Uffink D."/>
            <person name="Oliveira J.V."/>
            <person name="Vesth T.C."/>
            <person name="Visser J."/>
            <person name="Yu J.-H."/>
            <person name="Zhou M."/>
            <person name="Andersen M.R."/>
            <person name="Archer D.B."/>
            <person name="Baker S.E."/>
            <person name="Benoit I."/>
            <person name="Brakhage A.A."/>
            <person name="Braus G.H."/>
            <person name="Fischer R."/>
            <person name="Frisvad J.C."/>
            <person name="Goldman G.H."/>
            <person name="Houbraken J."/>
            <person name="Oakley B."/>
            <person name="Pocsi I."/>
            <person name="Scazzocchio C."/>
            <person name="Seiboth B."/>
            <person name="vanKuyk P.A."/>
            <person name="Wortman J."/>
            <person name="Dyer P.S."/>
            <person name="Grigoriev I.V."/>
        </authorList>
    </citation>
    <scope>NUCLEOTIDE SEQUENCE [LARGE SCALE GENOMIC DNA]</scope>
    <source>
        <strain evidence="2">CBS 506.65</strain>
    </source>
</reference>
<name>A0A1L9S8Q6_9EURO</name>
<dbReference type="RefSeq" id="XP_022578049.1">
    <property type="nucleotide sequence ID" value="XM_022725121.1"/>
</dbReference>
<dbReference type="Proteomes" id="UP000184188">
    <property type="component" value="Unassembled WGS sequence"/>
</dbReference>
<dbReference type="VEuPathDB" id="FungiDB:ASPZODRAFT_145894"/>
<proteinExistence type="predicted"/>
<accession>A0A1L9S8Q6</accession>
<sequence length="130" mass="14298">MKLVISGSAGFVATESISQALKHPAITSIVALGRREILHHRGQGQPSSSQLSAMTLRDTLTDNRRDADKLPTLPFEETCKCSRDYAMTAIQALSGLLFVYMSGHFAPQSWEEVPSTLRDHGLINYGLPRE</sequence>
<dbReference type="AlphaFoldDB" id="A0A1L9S8Q6"/>
<evidence type="ECO:0000313" key="1">
    <source>
        <dbReference type="EMBL" id="OJJ43539.1"/>
    </source>
</evidence>